<protein>
    <submittedName>
        <fullName evidence="2">Uncharacterized protein</fullName>
    </submittedName>
</protein>
<dbReference type="SMART" id="SM00320">
    <property type="entry name" value="WD40"/>
    <property type="match status" value="1"/>
</dbReference>
<dbReference type="AlphaFoldDB" id="A0AAD4SLA9"/>
<dbReference type="Pfam" id="PF00400">
    <property type="entry name" value="WD40"/>
    <property type="match status" value="1"/>
</dbReference>
<keyword evidence="3" id="KW-1185">Reference proteome</keyword>
<dbReference type="InterPro" id="IPR036322">
    <property type="entry name" value="WD40_repeat_dom_sf"/>
</dbReference>
<evidence type="ECO:0000313" key="2">
    <source>
        <dbReference type="EMBL" id="KAI3909411.1"/>
    </source>
</evidence>
<evidence type="ECO:0000256" key="1">
    <source>
        <dbReference type="PROSITE-ProRule" id="PRU00221"/>
    </source>
</evidence>
<feature type="repeat" description="WD" evidence="1">
    <location>
        <begin position="26"/>
        <end position="60"/>
    </location>
</feature>
<gene>
    <name evidence="2" type="ORF">MKW98_007935</name>
</gene>
<dbReference type="Gene3D" id="2.130.10.10">
    <property type="entry name" value="YVTN repeat-like/Quinoprotein amine dehydrogenase"/>
    <property type="match status" value="1"/>
</dbReference>
<proteinExistence type="predicted"/>
<dbReference type="SUPFAM" id="SSF50978">
    <property type="entry name" value="WD40 repeat-like"/>
    <property type="match status" value="1"/>
</dbReference>
<dbReference type="PROSITE" id="PS50082">
    <property type="entry name" value="WD_REPEATS_2"/>
    <property type="match status" value="1"/>
</dbReference>
<organism evidence="2 3">
    <name type="scientific">Papaver atlanticum</name>
    <dbReference type="NCBI Taxonomy" id="357466"/>
    <lineage>
        <taxon>Eukaryota</taxon>
        <taxon>Viridiplantae</taxon>
        <taxon>Streptophyta</taxon>
        <taxon>Embryophyta</taxon>
        <taxon>Tracheophyta</taxon>
        <taxon>Spermatophyta</taxon>
        <taxon>Magnoliopsida</taxon>
        <taxon>Ranunculales</taxon>
        <taxon>Papaveraceae</taxon>
        <taxon>Papaveroideae</taxon>
        <taxon>Papaver</taxon>
    </lineage>
</organism>
<dbReference type="Proteomes" id="UP001202328">
    <property type="component" value="Unassembled WGS sequence"/>
</dbReference>
<reference evidence="2" key="1">
    <citation type="submission" date="2022-04" db="EMBL/GenBank/DDBJ databases">
        <title>A functionally conserved STORR gene fusion in Papaver species that diverged 16.8 million years ago.</title>
        <authorList>
            <person name="Catania T."/>
        </authorList>
    </citation>
    <scope>NUCLEOTIDE SEQUENCE</scope>
    <source>
        <strain evidence="2">S-188037</strain>
    </source>
</reference>
<accession>A0AAD4SLA9</accession>
<sequence>MSGIGGLTNQNPNKSYEVVRPPTYFIYSLCFSPKGNYLVATSWDNQVRCWEIQRSGTNTASVAKEAIAHDQPIVTF</sequence>
<dbReference type="EMBL" id="JAJJMB010010320">
    <property type="protein sequence ID" value="KAI3909411.1"/>
    <property type="molecule type" value="Genomic_DNA"/>
</dbReference>
<evidence type="ECO:0000313" key="3">
    <source>
        <dbReference type="Proteomes" id="UP001202328"/>
    </source>
</evidence>
<keyword evidence="1" id="KW-0853">WD repeat</keyword>
<comment type="caution">
    <text evidence="2">The sequence shown here is derived from an EMBL/GenBank/DDBJ whole genome shotgun (WGS) entry which is preliminary data.</text>
</comment>
<dbReference type="InterPro" id="IPR015943">
    <property type="entry name" value="WD40/YVTN_repeat-like_dom_sf"/>
</dbReference>
<name>A0AAD4SLA9_9MAGN</name>
<dbReference type="InterPro" id="IPR001680">
    <property type="entry name" value="WD40_rpt"/>
</dbReference>